<dbReference type="GO" id="GO:0006084">
    <property type="term" value="P:acetyl-CoA metabolic process"/>
    <property type="evidence" value="ECO:0007669"/>
    <property type="project" value="InterPro"/>
</dbReference>
<gene>
    <name evidence="7" type="ORF">ACHHYP_16566</name>
</gene>
<comment type="caution">
    <text evidence="7">The sequence shown here is derived from an EMBL/GenBank/DDBJ whole genome shotgun (WGS) entry which is preliminary data.</text>
</comment>
<protein>
    <submittedName>
        <fullName evidence="7">Hydroxymethylglutaryl-CoA synthase</fullName>
    </submittedName>
</protein>
<dbReference type="FunFam" id="3.40.47.10:FF:000008">
    <property type="entry name" value="3-hydroxy-3-methylglutaryl coenzyme A synthase"/>
    <property type="match status" value="1"/>
</dbReference>
<feature type="active site" description="Proton donor/acceptor" evidence="3">
    <location>
        <position position="341"/>
    </location>
</feature>
<keyword evidence="5" id="KW-0472">Membrane</keyword>
<dbReference type="GO" id="GO:0010142">
    <property type="term" value="P:farnesyl diphosphate biosynthetic process, mevalonate pathway"/>
    <property type="evidence" value="ECO:0007669"/>
    <property type="project" value="InterPro"/>
</dbReference>
<feature type="binding site" evidence="4">
    <location>
        <position position="299"/>
    </location>
    <ligand>
        <name>CoA</name>
        <dbReference type="ChEBI" id="CHEBI:57287"/>
    </ligand>
</feature>
<feature type="binding site" evidence="4">
    <location>
        <position position="346"/>
    </location>
    <ligand>
        <name>CoA</name>
        <dbReference type="ChEBI" id="CHEBI:57287"/>
    </ligand>
</feature>
<accession>A0A1V9ZE07</accession>
<feature type="domain" description="Ketosynthase family 3 (KS3)" evidence="6">
    <location>
        <begin position="582"/>
        <end position="1048"/>
    </location>
</feature>
<dbReference type="SUPFAM" id="SSF53901">
    <property type="entry name" value="Thiolase-like"/>
    <property type="match status" value="4"/>
</dbReference>
<evidence type="ECO:0000313" key="8">
    <source>
        <dbReference type="Proteomes" id="UP000243579"/>
    </source>
</evidence>
<dbReference type="PROSITE" id="PS52004">
    <property type="entry name" value="KS3_2"/>
    <property type="match status" value="1"/>
</dbReference>
<dbReference type="InterPro" id="IPR013528">
    <property type="entry name" value="HMG_CoA_synth_N"/>
</dbReference>
<evidence type="ECO:0000256" key="3">
    <source>
        <dbReference type="PIRSR" id="PIRSR610122-1"/>
    </source>
</evidence>
<name>A0A1V9ZE07_ACHHY</name>
<proteinExistence type="inferred from homology"/>
<feature type="binding site" evidence="4">
    <location>
        <position position="350"/>
    </location>
    <ligand>
        <name>CoA</name>
        <dbReference type="ChEBI" id="CHEBI:57287"/>
    </ligand>
</feature>
<feature type="transmembrane region" description="Helical" evidence="5">
    <location>
        <begin position="30"/>
        <end position="50"/>
    </location>
</feature>
<dbReference type="PANTHER" id="PTHR43323:SF2">
    <property type="entry name" value="HYDROXYMETHYLGLUTARYL-COA SYNTHASE"/>
    <property type="match status" value="1"/>
</dbReference>
<keyword evidence="5" id="KW-1133">Transmembrane helix</keyword>
<dbReference type="InterPro" id="IPR016039">
    <property type="entry name" value="Thiolase-like"/>
</dbReference>
<evidence type="ECO:0000313" key="7">
    <source>
        <dbReference type="EMBL" id="OQR96219.1"/>
    </source>
</evidence>
<dbReference type="InterPro" id="IPR013746">
    <property type="entry name" value="HMG_CoA_synt_C_dom"/>
</dbReference>
<evidence type="ECO:0000256" key="4">
    <source>
        <dbReference type="PIRSR" id="PIRSR610122-2"/>
    </source>
</evidence>
<keyword evidence="2" id="KW-0808">Transferase</keyword>
<dbReference type="OrthoDB" id="1269963at2759"/>
<dbReference type="EMBL" id="JNBR01000151">
    <property type="protein sequence ID" value="OQR96219.1"/>
    <property type="molecule type" value="Genomic_DNA"/>
</dbReference>
<evidence type="ECO:0000259" key="6">
    <source>
        <dbReference type="PROSITE" id="PS52004"/>
    </source>
</evidence>
<evidence type="ECO:0000256" key="5">
    <source>
        <dbReference type="SAM" id="Phobius"/>
    </source>
</evidence>
<keyword evidence="5" id="KW-0812">Transmembrane</keyword>
<dbReference type="Pfam" id="PF00109">
    <property type="entry name" value="ketoacyl-synt"/>
    <property type="match status" value="1"/>
</dbReference>
<dbReference type="Pfam" id="PF08540">
    <property type="entry name" value="HMG_CoA_synt_C"/>
    <property type="match status" value="1"/>
</dbReference>
<dbReference type="PANTHER" id="PTHR43323">
    <property type="entry name" value="3-HYDROXY-3-METHYLGLUTARYL COENZYME A SYNTHASE"/>
    <property type="match status" value="1"/>
</dbReference>
<dbReference type="Proteomes" id="UP000243579">
    <property type="component" value="Unassembled WGS sequence"/>
</dbReference>
<feature type="active site" description="Acyl-thioester intermediate" evidence="3">
    <location>
        <position position="207"/>
    </location>
</feature>
<dbReference type="InterPro" id="IPR010122">
    <property type="entry name" value="HMG_CoA_synthase_euk"/>
</dbReference>
<dbReference type="InterPro" id="IPR020841">
    <property type="entry name" value="PKS_Beta-ketoAc_synthase_dom"/>
</dbReference>
<organism evidence="7 8">
    <name type="scientific">Achlya hypogyna</name>
    <name type="common">Oomycete</name>
    <name type="synonym">Protoachlya hypogyna</name>
    <dbReference type="NCBI Taxonomy" id="1202772"/>
    <lineage>
        <taxon>Eukaryota</taxon>
        <taxon>Sar</taxon>
        <taxon>Stramenopiles</taxon>
        <taxon>Oomycota</taxon>
        <taxon>Saprolegniomycetes</taxon>
        <taxon>Saprolegniales</taxon>
        <taxon>Achlyaceae</taxon>
        <taxon>Achlya</taxon>
    </lineage>
</organism>
<dbReference type="NCBIfam" id="TIGR01833">
    <property type="entry name" value="HMG-CoA-S_euk"/>
    <property type="match status" value="1"/>
</dbReference>
<evidence type="ECO:0000256" key="2">
    <source>
        <dbReference type="ARBA" id="ARBA00022679"/>
    </source>
</evidence>
<dbReference type="AlphaFoldDB" id="A0A1V9ZE07"/>
<dbReference type="STRING" id="1202772.A0A1V9ZE07"/>
<reference evidence="7 8" key="1">
    <citation type="journal article" date="2014" name="Genome Biol. Evol.">
        <title>The secreted proteins of Achlya hypogyna and Thraustotheca clavata identify the ancestral oomycete secretome and reveal gene acquisitions by horizontal gene transfer.</title>
        <authorList>
            <person name="Misner I."/>
            <person name="Blouin N."/>
            <person name="Leonard G."/>
            <person name="Richards T.A."/>
            <person name="Lane C.E."/>
        </authorList>
    </citation>
    <scope>NUCLEOTIDE SEQUENCE [LARGE SCALE GENOMIC DNA]</scope>
    <source>
        <strain evidence="7 8">ATCC 48635</strain>
    </source>
</reference>
<dbReference type="CDD" id="cd00827">
    <property type="entry name" value="init_cond_enzymes"/>
    <property type="match status" value="1"/>
</dbReference>
<dbReference type="InterPro" id="IPR014030">
    <property type="entry name" value="Ketoacyl_synth_N"/>
</dbReference>
<feature type="active site" description="Proton donor/acceptor" evidence="3">
    <location>
        <position position="173"/>
    </location>
</feature>
<sequence>MLFLAMLVVVSSEGLRGLLQDTMAYLASYPSLFLLFLLFGFAVAVASSILHYRFHDAKKDAVAAVPMTCYDCEQQSKSKKTTKTAKAPRQIAENVGILGMEVYFPANYIDQADLEQYDGVSAGKYTKGLAQEKMCFTGDREDVNSIALTAVKNLLEKYDIHPSQIGRLEVGTETIVDLCKSTKTVIMDLFHEHGNYDLEGVTSVNACYGGTAALFNSVAWVESRAWDGRYALVVCGDIAVYAKGPARPTCGCGAVAMLIGPNAPLVMESELRTTFSENMWDFYKPDPHSEYPTVDGKFSQSCYLKTLDDCYRRFCVKNELAGVTKNGKNFDVAANDYVIFHSPYNKLAQKGFSRIIFNDFLRNPSAPQYEPLKKWHGAALEDTYYDRDLDAAARKVSLDLWNRMVEPSCSASRAIGNCYTASVYINLACLIDTARSALAGKRIMLFSYGSGAVGSIFSFRVPRASERAPADVGTVPFTVERMAESLNLTRRLEGRIKRTPEEFNAHLDLRETSHGLKSYTPVQSTDSLFPGTYYLVEVDNKHRRKYARKPLNQPVKFAALPAITAVPASPKHAAPVAAASKRVNVLVSGIGAGTPGRDISFGDDTVAELLDGVNHIEVLGDAAKDAMLARRVVQVQKKDGITIRAPVESTSECIQLASIMRPVDLVAQYGIPKSLVEGMDTASIAAVAAGLDALKQSGLVAGTVENGWGNWRLPDAMADSTGVLYATSFPALDAAVKEVARFHTTPTGDYEFDRKLLFRLLVLANAQLAQIVGAKGPNAQVNATCAGTTVAISMAHDWIASGKCQRVVVVAGDIASSENLMPWIGSGFRALGAATLAASVAEGAVPFDKRRSGMLLGGGAVGLVLEAQPAAVARSLAAPVSVQLVHSQASNSAFHGASIDKEHLAHELNRFLTTVEAEHGITRAMIAAAGVYYSHETGTHASPSKSCAFSEISALRSAFGDAGLATLVIANTKGFTGHPMGVSFEDVVAVEGLKRGRIPPVVNFLEHDENLSTTPLRLSTGGAYPDVKYALRFAAGFGSQVAFTLYARQDKA</sequence>
<dbReference type="Gene3D" id="3.40.47.10">
    <property type="match status" value="3"/>
</dbReference>
<evidence type="ECO:0000256" key="1">
    <source>
        <dbReference type="ARBA" id="ARBA00007061"/>
    </source>
</evidence>
<dbReference type="GO" id="GO:0004421">
    <property type="term" value="F:hydroxymethylglutaryl-CoA synthase activity"/>
    <property type="evidence" value="ECO:0007669"/>
    <property type="project" value="InterPro"/>
</dbReference>
<comment type="similarity">
    <text evidence="1">Belongs to the thiolase-like superfamily. HMG-CoA synthase family.</text>
</comment>
<keyword evidence="8" id="KW-1185">Reference proteome</keyword>
<dbReference type="Pfam" id="PF01154">
    <property type="entry name" value="HMG_CoA_synt_N"/>
    <property type="match status" value="1"/>
</dbReference>